<keyword evidence="2" id="KW-1185">Reference proteome</keyword>
<dbReference type="Proteomes" id="UP001431131">
    <property type="component" value="Unassembled WGS sequence"/>
</dbReference>
<reference evidence="1" key="1">
    <citation type="submission" date="2022-02" db="EMBL/GenBank/DDBJ databases">
        <title>Fredinandcohnia quinoae sp. nov. isolated from Chenopodium quinoa seeds.</title>
        <authorList>
            <person name="Saati-Santamaria Z."/>
            <person name="Flores-Felix J.D."/>
            <person name="Igual J.M."/>
            <person name="Velazquez E."/>
            <person name="Garcia-Fraile P."/>
            <person name="Martinez-Molina E."/>
        </authorList>
    </citation>
    <scope>NUCLEOTIDE SEQUENCE</scope>
    <source>
        <strain evidence="1">SECRCQ15</strain>
    </source>
</reference>
<dbReference type="Pfam" id="PF07307">
    <property type="entry name" value="HEPPP_synt_1"/>
    <property type="match status" value="1"/>
</dbReference>
<evidence type="ECO:0000313" key="2">
    <source>
        <dbReference type="Proteomes" id="UP001431131"/>
    </source>
</evidence>
<dbReference type="GO" id="GO:0009234">
    <property type="term" value="P:menaquinone biosynthetic process"/>
    <property type="evidence" value="ECO:0007669"/>
    <property type="project" value="InterPro"/>
</dbReference>
<name>A0AAW5E1X5_9BACI</name>
<dbReference type="AlphaFoldDB" id="A0AAW5E1X5"/>
<gene>
    <name evidence="1" type="ORF">MJG50_05400</name>
</gene>
<dbReference type="RefSeq" id="WP_240253428.1">
    <property type="nucleotide sequence ID" value="NZ_JAKTTI010000005.1"/>
</dbReference>
<protein>
    <submittedName>
        <fullName evidence="1">Heptaprenyl diphosphate synthase component 1</fullName>
    </submittedName>
</protein>
<evidence type="ECO:0000313" key="1">
    <source>
        <dbReference type="EMBL" id="MCH1624754.1"/>
    </source>
</evidence>
<dbReference type="EMBL" id="JAKTTI010000005">
    <property type="protein sequence ID" value="MCH1624754.1"/>
    <property type="molecule type" value="Genomic_DNA"/>
</dbReference>
<comment type="caution">
    <text evidence="1">The sequence shown here is derived from an EMBL/GenBank/DDBJ whole genome shotgun (WGS) entry which is preliminary data.</text>
</comment>
<dbReference type="InterPro" id="IPR009920">
    <property type="entry name" value="HEPPP_synth_su1"/>
</dbReference>
<organism evidence="1 2">
    <name type="scientific">Fredinandcohnia quinoae</name>
    <dbReference type="NCBI Taxonomy" id="2918902"/>
    <lineage>
        <taxon>Bacteria</taxon>
        <taxon>Bacillati</taxon>
        <taxon>Bacillota</taxon>
        <taxon>Bacilli</taxon>
        <taxon>Bacillales</taxon>
        <taxon>Bacillaceae</taxon>
        <taxon>Fredinandcohnia</taxon>
    </lineage>
</organism>
<dbReference type="Gene3D" id="1.20.120.1450">
    <property type="match status" value="1"/>
</dbReference>
<sequence length="266" mass="30949">MIEVQDIKKLIADLKEQIEKKTKHSYLQKYIASPIIDEDKILLLYSIYEELQISREQLQNYVITTMLVHIALDTHDTVPKNTIISSKSLKSQQLSVLAGDYFSGLYYYFLAETDDIMLIRTLAEGIKDVNENKISLYRNDPEHVDKLFSCIEKIESAIISKISNRFQISKWGYLASNFLLLKRLIQEREQFLNKGCSLLFDSLKRILGKDQETYLLNVYDRYTDHVRSIIEKVLHSNPNMNELLATRIKELIFNSGSIMNKIVEEG</sequence>
<proteinExistence type="predicted"/>
<accession>A0AAW5E1X5</accession>